<dbReference type="Pfam" id="PF22924">
    <property type="entry name" value="ACOX_C_alpha1"/>
    <property type="match status" value="1"/>
</dbReference>
<keyword evidence="9" id="KW-0276">Fatty acid metabolism</keyword>
<feature type="domain" description="Acyl-CoA oxidase C-alpha1" evidence="15">
    <location>
        <begin position="279"/>
        <end position="443"/>
    </location>
</feature>
<dbReference type="STRING" id="133383.A0A1R0GR38"/>
<evidence type="ECO:0000256" key="6">
    <source>
        <dbReference type="ARBA" id="ARBA00012870"/>
    </source>
</evidence>
<reference evidence="16 17" key="1">
    <citation type="journal article" date="2016" name="Mol. Biol. Evol.">
        <title>Genome-Wide Survey of Gut Fungi (Harpellales) Reveals the First Horizontally Transferred Ubiquitin Gene from a Mosquito Host.</title>
        <authorList>
            <person name="Wang Y."/>
            <person name="White M.M."/>
            <person name="Kvist S."/>
            <person name="Moncalvo J.M."/>
        </authorList>
    </citation>
    <scope>NUCLEOTIDE SEQUENCE [LARGE SCALE GENOMIC DNA]</scope>
    <source>
        <strain evidence="16 17">ALG-7-W6</strain>
    </source>
</reference>
<comment type="catalytic activity">
    <reaction evidence="1">
        <text>a 2,3-saturated acyl-CoA + O2 = a (2E)-enoyl-CoA + H2O2</text>
        <dbReference type="Rhea" id="RHEA:38959"/>
        <dbReference type="ChEBI" id="CHEBI:15379"/>
        <dbReference type="ChEBI" id="CHEBI:16240"/>
        <dbReference type="ChEBI" id="CHEBI:58856"/>
        <dbReference type="ChEBI" id="CHEBI:65111"/>
        <dbReference type="EC" id="1.3.3.6"/>
    </reaction>
</comment>
<dbReference type="OrthoDB" id="538336at2759"/>
<dbReference type="AlphaFoldDB" id="A0A1R0GR38"/>
<dbReference type="Gene3D" id="1.10.540.10">
    <property type="entry name" value="Acyl-CoA dehydrogenase/oxidase, N-terminal domain"/>
    <property type="match status" value="1"/>
</dbReference>
<evidence type="ECO:0000256" key="7">
    <source>
        <dbReference type="ARBA" id="ARBA00022630"/>
    </source>
</evidence>
<evidence type="ECO:0000313" key="16">
    <source>
        <dbReference type="EMBL" id="OLY79359.1"/>
    </source>
</evidence>
<evidence type="ECO:0000256" key="5">
    <source>
        <dbReference type="ARBA" id="ARBA00006288"/>
    </source>
</evidence>
<evidence type="ECO:0000256" key="9">
    <source>
        <dbReference type="ARBA" id="ARBA00022832"/>
    </source>
</evidence>
<dbReference type="GO" id="GO:0055088">
    <property type="term" value="P:lipid homeostasis"/>
    <property type="evidence" value="ECO:0007669"/>
    <property type="project" value="TreeGrafter"/>
</dbReference>
<comment type="caution">
    <text evidence="16">The sequence shown here is derived from an EMBL/GenBank/DDBJ whole genome shotgun (WGS) entry which is preliminary data.</text>
</comment>
<dbReference type="FunFam" id="1.20.140.10:FF:000015">
    <property type="entry name" value="Acyl-coenzyme A oxidase"/>
    <property type="match status" value="1"/>
</dbReference>
<dbReference type="InterPro" id="IPR046373">
    <property type="entry name" value="Acyl-CoA_Oxase/DH_mid-dom_sf"/>
</dbReference>
<gene>
    <name evidence="16" type="ORF">AYI68_g6573</name>
</gene>
<keyword evidence="10" id="KW-0560">Oxidoreductase</keyword>
<evidence type="ECO:0000256" key="2">
    <source>
        <dbReference type="ARBA" id="ARBA00001974"/>
    </source>
</evidence>
<dbReference type="PANTHER" id="PTHR10909">
    <property type="entry name" value="ELECTRON TRANSPORT OXIDOREDUCTASE"/>
    <property type="match status" value="1"/>
</dbReference>
<feature type="non-terminal residue" evidence="16">
    <location>
        <position position="524"/>
    </location>
</feature>
<evidence type="ECO:0000259" key="15">
    <source>
        <dbReference type="Pfam" id="PF22924"/>
    </source>
</evidence>
<evidence type="ECO:0000256" key="11">
    <source>
        <dbReference type="ARBA" id="ARBA00023098"/>
    </source>
</evidence>
<evidence type="ECO:0000313" key="17">
    <source>
        <dbReference type="Proteomes" id="UP000187455"/>
    </source>
</evidence>
<dbReference type="InterPro" id="IPR009100">
    <property type="entry name" value="AcylCoA_DH/oxidase_NM_dom_sf"/>
</dbReference>
<dbReference type="InterPro" id="IPR012258">
    <property type="entry name" value="Acyl-CoA_oxidase"/>
</dbReference>
<dbReference type="GO" id="GO:0071949">
    <property type="term" value="F:FAD binding"/>
    <property type="evidence" value="ECO:0007669"/>
    <property type="project" value="InterPro"/>
</dbReference>
<keyword evidence="8" id="KW-0274">FAD</keyword>
<keyword evidence="7" id="KW-0285">Flavoprotein</keyword>
<comment type="pathway">
    <text evidence="4">Lipid metabolism; peroxisomal fatty acid beta-oxidation.</text>
</comment>
<dbReference type="GO" id="GO:0005504">
    <property type="term" value="F:fatty acid binding"/>
    <property type="evidence" value="ECO:0007669"/>
    <property type="project" value="TreeGrafter"/>
</dbReference>
<dbReference type="InterPro" id="IPR036250">
    <property type="entry name" value="AcylCo_DH-like_C"/>
</dbReference>
<proteinExistence type="inferred from homology"/>
<evidence type="ECO:0000256" key="4">
    <source>
        <dbReference type="ARBA" id="ARBA00004846"/>
    </source>
</evidence>
<keyword evidence="17" id="KW-1185">Reference proteome</keyword>
<dbReference type="InterPro" id="IPR055060">
    <property type="entry name" value="ACOX_C_alpha1"/>
</dbReference>
<dbReference type="InterPro" id="IPR029320">
    <property type="entry name" value="Acyl-CoA_ox_N"/>
</dbReference>
<dbReference type="GO" id="GO:0003997">
    <property type="term" value="F:acyl-CoA oxidase activity"/>
    <property type="evidence" value="ECO:0007669"/>
    <property type="project" value="UniProtKB-EC"/>
</dbReference>
<accession>A0A1R0GR38</accession>
<dbReference type="Gene3D" id="1.20.140.10">
    <property type="entry name" value="Butyryl-CoA Dehydrogenase, subunit A, domain 3"/>
    <property type="match status" value="1"/>
</dbReference>
<dbReference type="GO" id="GO:0005777">
    <property type="term" value="C:peroxisome"/>
    <property type="evidence" value="ECO:0007669"/>
    <property type="project" value="UniProtKB-SubCell"/>
</dbReference>
<name>A0A1R0GR38_9FUNG</name>
<protein>
    <recommendedName>
        <fullName evidence="6">acyl-CoA oxidase</fullName>
        <ecNumber evidence="6">1.3.3.6</ecNumber>
    </recommendedName>
</protein>
<dbReference type="GO" id="GO:0033540">
    <property type="term" value="P:fatty acid beta-oxidation using acyl-CoA oxidase"/>
    <property type="evidence" value="ECO:0007669"/>
    <property type="project" value="TreeGrafter"/>
</dbReference>
<evidence type="ECO:0000256" key="1">
    <source>
        <dbReference type="ARBA" id="ARBA00001201"/>
    </source>
</evidence>
<feature type="domain" description="Acyl-coenzyme A oxidase N-terminal" evidence="14">
    <location>
        <begin position="29"/>
        <end position="135"/>
    </location>
</feature>
<feature type="domain" description="Acyl-CoA oxidase/dehydrogenase middle" evidence="13">
    <location>
        <begin position="137"/>
        <end position="247"/>
    </location>
</feature>
<evidence type="ECO:0000256" key="8">
    <source>
        <dbReference type="ARBA" id="ARBA00022827"/>
    </source>
</evidence>
<dbReference type="EMBL" id="LSSL01004569">
    <property type="protein sequence ID" value="OLY79359.1"/>
    <property type="molecule type" value="Genomic_DNA"/>
</dbReference>
<dbReference type="Pfam" id="PF14749">
    <property type="entry name" value="Acyl-CoA_ox_N"/>
    <property type="match status" value="1"/>
</dbReference>
<evidence type="ECO:0000259" key="13">
    <source>
        <dbReference type="Pfam" id="PF02770"/>
    </source>
</evidence>
<dbReference type="InterPro" id="IPR037069">
    <property type="entry name" value="AcylCoA_DH/ox_N_sf"/>
</dbReference>
<comment type="similarity">
    <text evidence="5">Belongs to the acyl-CoA oxidase family.</text>
</comment>
<dbReference type="PANTHER" id="PTHR10909:SF250">
    <property type="entry name" value="PEROXISOMAL ACYL-COENZYME A OXIDASE 1"/>
    <property type="match status" value="1"/>
</dbReference>
<dbReference type="SUPFAM" id="SSF47203">
    <property type="entry name" value="Acyl-CoA dehydrogenase C-terminal domain-like"/>
    <property type="match status" value="1"/>
</dbReference>
<dbReference type="SUPFAM" id="SSF56645">
    <property type="entry name" value="Acyl-CoA dehydrogenase NM domain-like"/>
    <property type="match status" value="1"/>
</dbReference>
<evidence type="ECO:0000256" key="12">
    <source>
        <dbReference type="ARBA" id="ARBA00023140"/>
    </source>
</evidence>
<dbReference type="FunFam" id="2.40.110.10:FF:000003">
    <property type="entry name" value="Acyl-coenzyme A oxidase"/>
    <property type="match status" value="1"/>
</dbReference>
<dbReference type="Proteomes" id="UP000187455">
    <property type="component" value="Unassembled WGS sequence"/>
</dbReference>
<keyword evidence="11" id="KW-0443">Lipid metabolism</keyword>
<dbReference type="Gene3D" id="2.40.110.10">
    <property type="entry name" value="Butyryl-CoA Dehydrogenase, subunit A, domain 2"/>
    <property type="match status" value="1"/>
</dbReference>
<evidence type="ECO:0000256" key="3">
    <source>
        <dbReference type="ARBA" id="ARBA00004275"/>
    </source>
</evidence>
<organism evidence="16 17">
    <name type="scientific">Smittium mucronatum</name>
    <dbReference type="NCBI Taxonomy" id="133383"/>
    <lineage>
        <taxon>Eukaryota</taxon>
        <taxon>Fungi</taxon>
        <taxon>Fungi incertae sedis</taxon>
        <taxon>Zoopagomycota</taxon>
        <taxon>Kickxellomycotina</taxon>
        <taxon>Harpellomycetes</taxon>
        <taxon>Harpellales</taxon>
        <taxon>Legeriomycetaceae</taxon>
        <taxon>Smittium</taxon>
    </lineage>
</organism>
<evidence type="ECO:0000256" key="10">
    <source>
        <dbReference type="ARBA" id="ARBA00023002"/>
    </source>
</evidence>
<dbReference type="InterPro" id="IPR006091">
    <property type="entry name" value="Acyl-CoA_Oxase/DH_mid-dom"/>
</dbReference>
<evidence type="ECO:0000259" key="14">
    <source>
        <dbReference type="Pfam" id="PF14749"/>
    </source>
</evidence>
<comment type="cofactor">
    <cofactor evidence="2">
        <name>FAD</name>
        <dbReference type="ChEBI" id="CHEBI:57692"/>
    </cofactor>
</comment>
<keyword evidence="12" id="KW-0576">Peroxisome</keyword>
<sequence>MDKLSTSETLTLERRNSPFSISIMDLFVNGKDWVNKRNFAHDFVTRESETFGMRDVYFMDREQILEKLFKQEKRLSQLVQNGELTHEDVLAITYIQDFSGPFRLHTSAFIPTLEKQANDAQKIAFLEPARNYRIIGCYAQTEIGHGSNVRGLETTATFIPETDEFEINSPTITSSKWWIGSLGIAATHACVMAQLIVNGKKYGIFPLVVPIRSLHDHKPLPGVHVGDIGPKMGFNAVDNGFVNFDHVRVPRFNLLQRYINVDRDGTVTRPQNIDPRVTYSSMVFLRVGIVNSMGKELAKAVTIAARYAAVRRQFGDSNDANSNQETQILNYPIVQYRLIPLIAKTYAMLAMSHEFYKQYQICKDEMEGGDFSKLKEIHAVSCGLKKWCTDTTIYGVDTCRHLCGGHGFSEFSGLNSSFSNLYPNIIWEGDNFVLAQQTARYILKSAHSFLESVANGSNIRSPNGNDPTNDVFNRYPNNFDSVKFYPWTQKSSSEIASNPTILIELLAYRFSSIAFDLTDRHYSK</sequence>
<comment type="subcellular location">
    <subcellularLocation>
        <location evidence="3">Peroxisome</location>
    </subcellularLocation>
</comment>
<dbReference type="Pfam" id="PF02770">
    <property type="entry name" value="Acyl-CoA_dh_M"/>
    <property type="match status" value="1"/>
</dbReference>
<dbReference type="EC" id="1.3.3.6" evidence="6"/>